<sequence length="165" mass="20096">MISIDPKISLFRLPENRTLLESLYELTCGTSTCPSFFRDLALVIQNIQRLIIINENNEINRRIIELINVQKNLRYFEWKDDFEDEYNIEYDLYDEMLVALQQRSETIFHLLILYFQFFNCEECHEHKLFDILPKFLKLKTLTLNKYYLESERVLPIYYNNLKYSI</sequence>
<name>U9SUC8_RHIID</name>
<organism evidence="1">
    <name type="scientific">Rhizophagus irregularis (strain DAOM 181602 / DAOM 197198 / MUCL 43194)</name>
    <name type="common">Arbuscular mycorrhizal fungus</name>
    <name type="synonym">Glomus intraradices</name>
    <dbReference type="NCBI Taxonomy" id="747089"/>
    <lineage>
        <taxon>Eukaryota</taxon>
        <taxon>Fungi</taxon>
        <taxon>Fungi incertae sedis</taxon>
        <taxon>Mucoromycota</taxon>
        <taxon>Glomeromycotina</taxon>
        <taxon>Glomeromycetes</taxon>
        <taxon>Glomerales</taxon>
        <taxon>Glomeraceae</taxon>
        <taxon>Rhizophagus</taxon>
    </lineage>
</organism>
<accession>U9SUC8</accession>
<dbReference type="HOGENOM" id="CLU_1611666_0_0_1"/>
<dbReference type="AlphaFoldDB" id="U9SUC8"/>
<protein>
    <submittedName>
        <fullName evidence="1">Uncharacterized protein</fullName>
    </submittedName>
</protein>
<gene>
    <name evidence="1" type="ORF">GLOINDRAFT_1218</name>
</gene>
<dbReference type="EMBL" id="KI299443">
    <property type="protein sequence ID" value="ERZ97647.1"/>
    <property type="molecule type" value="Genomic_DNA"/>
</dbReference>
<reference evidence="1" key="1">
    <citation type="submission" date="2013-07" db="EMBL/GenBank/DDBJ databases">
        <title>The genome of an arbuscular mycorrhizal fungus provides insights into the evolution of the oldest plant symbiosis.</title>
        <authorList>
            <consortium name="DOE Joint Genome Institute"/>
            <person name="Tisserant E."/>
            <person name="Malbreil M."/>
            <person name="Kuo A."/>
            <person name="Kohler A."/>
            <person name="Symeonidi A."/>
            <person name="Balestrini R."/>
            <person name="Charron P."/>
            <person name="Duensing N."/>
            <person name="Frei-dit-Frey N."/>
            <person name="Gianinazzi-Pearson V."/>
            <person name="Gilbert B."/>
            <person name="Handa Y."/>
            <person name="Hijri M."/>
            <person name="Kaul R."/>
            <person name="Kawaguchi M."/>
            <person name="Krajinski F."/>
            <person name="Lammers P."/>
            <person name="Lapierre D."/>
            <person name="Masclaux F.G."/>
            <person name="Murat C."/>
            <person name="Morin E."/>
            <person name="Ndikumana S."/>
            <person name="Pagni M."/>
            <person name="Petitpierre D."/>
            <person name="Requena N."/>
            <person name="Rosikiewicz P."/>
            <person name="Riley R."/>
            <person name="Saito K."/>
            <person name="San Clemente H."/>
            <person name="Shapiro H."/>
            <person name="van Tuinen D."/>
            <person name="Becard G."/>
            <person name="Bonfante P."/>
            <person name="Paszkowski U."/>
            <person name="Shachar-Hill Y."/>
            <person name="Young J.P."/>
            <person name="Sanders I.R."/>
            <person name="Henrissat B."/>
            <person name="Rensing S.A."/>
            <person name="Grigoriev I.V."/>
            <person name="Corradi N."/>
            <person name="Roux C."/>
            <person name="Martin F."/>
        </authorList>
    </citation>
    <scope>NUCLEOTIDE SEQUENCE</scope>
    <source>
        <strain evidence="1">DAOM 197198</strain>
    </source>
</reference>
<evidence type="ECO:0000313" key="1">
    <source>
        <dbReference type="EMBL" id="ERZ97647.1"/>
    </source>
</evidence>
<proteinExistence type="predicted"/>